<evidence type="ECO:0000259" key="1">
    <source>
        <dbReference type="Pfam" id="PF13472"/>
    </source>
</evidence>
<dbReference type="InterPro" id="IPR045136">
    <property type="entry name" value="Iah1-like"/>
</dbReference>
<dbReference type="InterPro" id="IPR036514">
    <property type="entry name" value="SGNH_hydro_sf"/>
</dbReference>
<dbReference type="InterPro" id="IPR013830">
    <property type="entry name" value="SGNH_hydro"/>
</dbReference>
<dbReference type="Gene3D" id="3.40.50.1110">
    <property type="entry name" value="SGNH hydrolase"/>
    <property type="match status" value="1"/>
</dbReference>
<reference evidence="2 3" key="1">
    <citation type="journal article" date="2016" name="Nat. Commun.">
        <title>Thousands of microbial genomes shed light on interconnected biogeochemical processes in an aquifer system.</title>
        <authorList>
            <person name="Anantharaman K."/>
            <person name="Brown C.T."/>
            <person name="Hug L.A."/>
            <person name="Sharon I."/>
            <person name="Castelle C.J."/>
            <person name="Probst A.J."/>
            <person name="Thomas B.C."/>
            <person name="Singh A."/>
            <person name="Wilkins M.J."/>
            <person name="Karaoz U."/>
            <person name="Brodie E.L."/>
            <person name="Williams K.H."/>
            <person name="Hubbard S.S."/>
            <person name="Banfield J.F."/>
        </authorList>
    </citation>
    <scope>NUCLEOTIDE SEQUENCE [LARGE SCALE GENOMIC DNA]</scope>
</reference>
<evidence type="ECO:0000313" key="2">
    <source>
        <dbReference type="EMBL" id="OGW97213.1"/>
    </source>
</evidence>
<feature type="domain" description="SGNH hydrolase-type esterase" evidence="1">
    <location>
        <begin position="8"/>
        <end position="192"/>
    </location>
</feature>
<dbReference type="SUPFAM" id="SSF52266">
    <property type="entry name" value="SGNH hydrolase"/>
    <property type="match status" value="1"/>
</dbReference>
<gene>
    <name evidence="2" type="ORF">A3G33_08540</name>
</gene>
<evidence type="ECO:0000313" key="3">
    <source>
        <dbReference type="Proteomes" id="UP000178187"/>
    </source>
</evidence>
<sequence>MKVIGIICFGDSVLAGTGASTRDNCCSKIIKASVNIPVFLKGLNRDSSSGGLNRLESDVLQNPSCSHVLILFGNNDSWIRSNNQPETTIEQFEHNIKKIVEQITANNKIAILLNLQPLDGEKFIQNFPNHFNEQTAFYGDPVSWQKQYSDSIERMVHAYEWEFIDIRTPLEKDVTNVIGPDGLHPNDLGHKIIAETVLNYFKRYGLFI</sequence>
<name>A0A1G1KWB0_9BACT</name>
<protein>
    <recommendedName>
        <fullName evidence="1">SGNH hydrolase-type esterase domain-containing protein</fullName>
    </recommendedName>
</protein>
<dbReference type="Pfam" id="PF13472">
    <property type="entry name" value="Lipase_GDSL_2"/>
    <property type="match status" value="1"/>
</dbReference>
<comment type="caution">
    <text evidence="2">The sequence shown here is derived from an EMBL/GenBank/DDBJ whole genome shotgun (WGS) entry which is preliminary data.</text>
</comment>
<dbReference type="AlphaFoldDB" id="A0A1G1KWB0"/>
<dbReference type="EMBL" id="MHFR01000043">
    <property type="protein sequence ID" value="OGW97213.1"/>
    <property type="molecule type" value="Genomic_DNA"/>
</dbReference>
<dbReference type="GO" id="GO:0016788">
    <property type="term" value="F:hydrolase activity, acting on ester bonds"/>
    <property type="evidence" value="ECO:0007669"/>
    <property type="project" value="UniProtKB-ARBA"/>
</dbReference>
<dbReference type="Proteomes" id="UP000178187">
    <property type="component" value="Unassembled WGS sequence"/>
</dbReference>
<accession>A0A1G1KWB0</accession>
<proteinExistence type="predicted"/>
<dbReference type="CDD" id="cd00229">
    <property type="entry name" value="SGNH_hydrolase"/>
    <property type="match status" value="1"/>
</dbReference>
<dbReference type="PANTHER" id="PTHR14209">
    <property type="entry name" value="ISOAMYL ACETATE-HYDROLYZING ESTERASE 1"/>
    <property type="match status" value="1"/>
</dbReference>
<organism evidence="2 3">
    <name type="scientific">Candidatus Danuiimicrobium aquiferis</name>
    <dbReference type="NCBI Taxonomy" id="1801832"/>
    <lineage>
        <taxon>Bacteria</taxon>
        <taxon>Pseudomonadati</taxon>
        <taxon>Candidatus Omnitrophota</taxon>
        <taxon>Candidatus Danuiimicrobium</taxon>
    </lineage>
</organism>
<dbReference type="PANTHER" id="PTHR14209:SF19">
    <property type="entry name" value="ISOAMYL ACETATE-HYDROLYZING ESTERASE 1 HOMOLOG"/>
    <property type="match status" value="1"/>
</dbReference>